<dbReference type="RefSeq" id="WP_264073711.1">
    <property type="nucleotide sequence ID" value="NZ_CP076676.1"/>
</dbReference>
<evidence type="ECO:0000256" key="10">
    <source>
        <dbReference type="ARBA" id="ARBA00022842"/>
    </source>
</evidence>
<keyword evidence="8 16" id="KW-0547">Nucleotide-binding</keyword>
<feature type="transmembrane region" description="Helical" evidence="16">
    <location>
        <begin position="680"/>
        <end position="703"/>
    </location>
</feature>
<keyword evidence="14 16" id="KW-0406">Ion transport</keyword>
<dbReference type="Pfam" id="PF00702">
    <property type="entry name" value="Hydrolase"/>
    <property type="match status" value="1"/>
</dbReference>
<dbReference type="SFLD" id="SFLDS00003">
    <property type="entry name" value="Haloacid_Dehalogenase"/>
    <property type="match status" value="1"/>
</dbReference>
<sequence>MDAVQIKTRGKSSTLLDPKIVLPAIGTSFAKLDPRVMIKNPVMFVVEVVAALTTVLFVRDLVTGSADLWFTGQIILWLWFTVLFANFAEAVAEGRGKAQANTLRETRVGTVAKRLLMQGNTELYEGVAAEHLAVGDLVLVEAGDVIPGDGEVVEGVASVNEAAITGESAPVIRESGGDRSAVTGGTTVISDRIVVRITAEVGHSFLDRMIKLVEGAERQKTPNEIALNILLAGLTIIFVFATVTIPSFAAYAGGQISVVILVALFVTLIPTTIGALLSAIGIAGMDRLVRFNVLAMSGRAVEAAGDVDTLLLDKTGTITLGNRQATAFRPVRGVSERDLADAAQMASLADETPEGRSIVVLAKEKHGIRGRDLAELGAHFIPFTAQTRMSGVDIGGSSIRKGAVDSILVSVAAVPGVATTQGNTARAIETVSNVEGAQELVAIADEIAKAGGTPLAVARDGKLLGVIQLKDIVKGGIRERFAELRRMGIRTVMITGDNPMTAAAIAAEAGVDDFLAQATPEDKLRLIRDEQAKGKLVAMCGDGTNDAPALAQADVGVAMNSGTQAAREAGNMVDLDSNPTKLIEVVEIGKQLLMTRGALTTFSIANDVAKYFAIIPAMFLAFYPQLGVLNVMHLASPQSAILSAIIFNALIIIALIPLALKGVSYRPVGAAALLRRNLLIYGLGGILVPFVGIKAIDLAVSALHLV</sequence>
<evidence type="ECO:0000256" key="3">
    <source>
        <dbReference type="ARBA" id="ARBA00022475"/>
    </source>
</evidence>
<dbReference type="GO" id="GO:0008556">
    <property type="term" value="F:P-type potassium transmembrane transporter activity"/>
    <property type="evidence" value="ECO:0007669"/>
    <property type="project" value="UniProtKB-UniRule"/>
</dbReference>
<evidence type="ECO:0000256" key="13">
    <source>
        <dbReference type="ARBA" id="ARBA00022989"/>
    </source>
</evidence>
<feature type="binding site" evidence="16">
    <location>
        <position position="401"/>
    </location>
    <ligand>
        <name>ATP</name>
        <dbReference type="ChEBI" id="CHEBI:30616"/>
    </ligand>
</feature>
<evidence type="ECO:0000256" key="1">
    <source>
        <dbReference type="ARBA" id="ARBA00004370"/>
    </source>
</evidence>
<dbReference type="Pfam" id="PF00122">
    <property type="entry name" value="E1-E2_ATPase"/>
    <property type="match status" value="1"/>
</dbReference>
<dbReference type="InterPro" id="IPR023298">
    <property type="entry name" value="ATPase_P-typ_TM_dom_sf"/>
</dbReference>
<dbReference type="Gene3D" id="3.40.50.1000">
    <property type="entry name" value="HAD superfamily/HAD-like"/>
    <property type="match status" value="1"/>
</dbReference>
<feature type="transmembrane region" description="Helical" evidence="16">
    <location>
        <begin position="225"/>
        <end position="252"/>
    </location>
</feature>
<feature type="domain" description="P-type ATPase A" evidence="17">
    <location>
        <begin position="124"/>
        <end position="214"/>
    </location>
</feature>
<dbReference type="InterPro" id="IPR001757">
    <property type="entry name" value="P_typ_ATPase"/>
</dbReference>
<evidence type="ECO:0000259" key="17">
    <source>
        <dbReference type="Pfam" id="PF00122"/>
    </source>
</evidence>
<evidence type="ECO:0000256" key="15">
    <source>
        <dbReference type="ARBA" id="ARBA00023136"/>
    </source>
</evidence>
<proteinExistence type="inferred from homology"/>
<comment type="catalytic activity">
    <reaction evidence="16">
        <text>K(+)(out) + ATP + H2O = K(+)(in) + ADP + phosphate + H(+)</text>
        <dbReference type="Rhea" id="RHEA:16777"/>
        <dbReference type="ChEBI" id="CHEBI:15377"/>
        <dbReference type="ChEBI" id="CHEBI:15378"/>
        <dbReference type="ChEBI" id="CHEBI:29103"/>
        <dbReference type="ChEBI" id="CHEBI:30616"/>
        <dbReference type="ChEBI" id="CHEBI:43474"/>
        <dbReference type="ChEBI" id="CHEBI:456216"/>
        <dbReference type="EC" id="7.2.2.6"/>
    </reaction>
</comment>
<feature type="binding site" evidence="16">
    <location>
        <position position="354"/>
    </location>
    <ligand>
        <name>ATP</name>
        <dbReference type="ChEBI" id="CHEBI:30616"/>
    </ligand>
</feature>
<keyword evidence="4 16" id="KW-0633">Potassium transport</keyword>
<evidence type="ECO:0000313" key="18">
    <source>
        <dbReference type="EMBL" id="UYO38051.1"/>
    </source>
</evidence>
<evidence type="ECO:0000256" key="4">
    <source>
        <dbReference type="ARBA" id="ARBA00022538"/>
    </source>
</evidence>
<dbReference type="SUPFAM" id="SSF81653">
    <property type="entry name" value="Calcium ATPase, transduction domain A"/>
    <property type="match status" value="1"/>
</dbReference>
<dbReference type="PROSITE" id="PS01229">
    <property type="entry name" value="COF_2"/>
    <property type="match status" value="1"/>
</dbReference>
<comment type="function">
    <text evidence="16">Part of the high-affinity ATP-driven potassium transport (or Kdp) system, which catalyzes the hydrolysis of ATP coupled with the electrogenic transport of potassium into the cytoplasm. This subunit is responsible for energy coupling to the transport system and for the release of the potassium ions to the cytoplasm.</text>
</comment>
<reference evidence="18" key="1">
    <citation type="journal article" date="2022" name="Biol. Control">
        <title>In silico genomic analysis of Rhodopseudomonas palustris strains revealed potential biocontrol agents and crop yield enhancers.</title>
        <authorList>
            <person name="Surachat K."/>
            <person name="Kantachote D."/>
            <person name="Deachamag P."/>
            <person name="Wonglapsuwan M."/>
        </authorList>
    </citation>
    <scope>NUCLEOTIDE SEQUENCE</scope>
    <source>
        <strain evidence="18">TLS06</strain>
    </source>
</reference>
<dbReference type="SFLD" id="SFLDF00027">
    <property type="entry name" value="p-type_atpase"/>
    <property type="match status" value="1"/>
</dbReference>
<keyword evidence="5 16" id="KW-0597">Phosphoprotein</keyword>
<feature type="binding site" evidence="16">
    <location>
        <position position="350"/>
    </location>
    <ligand>
        <name>ATP</name>
        <dbReference type="ChEBI" id="CHEBI:30616"/>
    </ligand>
</feature>
<dbReference type="InterPro" id="IPR044492">
    <property type="entry name" value="P_typ_ATPase_HD_dom"/>
</dbReference>
<feature type="binding site" evidence="16">
    <location>
        <begin position="383"/>
        <end position="390"/>
    </location>
    <ligand>
        <name>ATP</name>
        <dbReference type="ChEBI" id="CHEBI:30616"/>
    </ligand>
</feature>
<feature type="binding site" evidence="16">
    <location>
        <position position="546"/>
    </location>
    <ligand>
        <name>Mg(2+)</name>
        <dbReference type="ChEBI" id="CHEBI:18420"/>
    </ligand>
</feature>
<dbReference type="PANTHER" id="PTHR43743">
    <property type="entry name" value="POTASSIUM-TRANSPORTING ATPASE ATP-BINDING SUBUNIT"/>
    <property type="match status" value="1"/>
</dbReference>
<dbReference type="PANTHER" id="PTHR43743:SF1">
    <property type="entry name" value="POTASSIUM-TRANSPORTING ATPASE ATP-BINDING SUBUNIT"/>
    <property type="match status" value="1"/>
</dbReference>
<dbReference type="InterPro" id="IPR018303">
    <property type="entry name" value="ATPase_P-typ_P_site"/>
</dbReference>
<dbReference type="HAMAP" id="MF_00285">
    <property type="entry name" value="KdpB"/>
    <property type="match status" value="1"/>
</dbReference>
<evidence type="ECO:0000256" key="6">
    <source>
        <dbReference type="ARBA" id="ARBA00022692"/>
    </source>
</evidence>
<feature type="active site" description="4-aspartylphosphate intermediate" evidence="16">
    <location>
        <position position="313"/>
    </location>
</feature>
<keyword evidence="15 16" id="KW-0472">Membrane</keyword>
<dbReference type="Gene3D" id="3.40.1110.10">
    <property type="entry name" value="Calcium-transporting ATPase, cytoplasmic domain N"/>
    <property type="match status" value="1"/>
</dbReference>
<dbReference type="SUPFAM" id="SSF81660">
    <property type="entry name" value="Metal cation-transporting ATPase, ATP-binding domain N"/>
    <property type="match status" value="1"/>
</dbReference>
<comment type="similarity">
    <text evidence="16">Belongs to the cation transport ATPase (P-type) (TC 3.A.3) family. Type IA subfamily.</text>
</comment>
<evidence type="ECO:0000256" key="8">
    <source>
        <dbReference type="ARBA" id="ARBA00022741"/>
    </source>
</evidence>
<dbReference type="AlphaFoldDB" id="A0AAX3DT67"/>
<dbReference type="InterPro" id="IPR008250">
    <property type="entry name" value="ATPase_P-typ_transduc_dom_A_sf"/>
</dbReference>
<evidence type="ECO:0000256" key="2">
    <source>
        <dbReference type="ARBA" id="ARBA00022448"/>
    </source>
</evidence>
<evidence type="ECO:0000256" key="7">
    <source>
        <dbReference type="ARBA" id="ARBA00022723"/>
    </source>
</evidence>
<feature type="transmembrane region" description="Helical" evidence="16">
    <location>
        <begin position="68"/>
        <end position="88"/>
    </location>
</feature>
<evidence type="ECO:0000256" key="16">
    <source>
        <dbReference type="HAMAP-Rule" id="MF_00285"/>
    </source>
</evidence>
<accession>A0AAX3DT67</accession>
<dbReference type="GO" id="GO:0016887">
    <property type="term" value="F:ATP hydrolysis activity"/>
    <property type="evidence" value="ECO:0007669"/>
    <property type="project" value="InterPro"/>
</dbReference>
<dbReference type="SUPFAM" id="SSF56784">
    <property type="entry name" value="HAD-like"/>
    <property type="match status" value="1"/>
</dbReference>
<keyword evidence="10 16" id="KW-0460">Magnesium</keyword>
<feature type="transmembrane region" description="Helical" evidence="16">
    <location>
        <begin position="258"/>
        <end position="282"/>
    </location>
</feature>
<dbReference type="NCBIfam" id="TIGR01494">
    <property type="entry name" value="ATPase_P-type"/>
    <property type="match status" value="2"/>
</dbReference>
<feature type="transmembrane region" description="Helical" evidence="16">
    <location>
        <begin position="611"/>
        <end position="634"/>
    </location>
</feature>
<dbReference type="FunFam" id="3.40.1110.10:FF:000007">
    <property type="entry name" value="Potassium-transporting ATPase ATP-binding subunit"/>
    <property type="match status" value="1"/>
</dbReference>
<dbReference type="Proteomes" id="UP001163166">
    <property type="component" value="Chromosome"/>
</dbReference>
<dbReference type="EC" id="7.2.2.6" evidence="16"/>
<evidence type="ECO:0000256" key="14">
    <source>
        <dbReference type="ARBA" id="ARBA00023065"/>
    </source>
</evidence>
<dbReference type="GO" id="GO:0000287">
    <property type="term" value="F:magnesium ion binding"/>
    <property type="evidence" value="ECO:0007669"/>
    <property type="project" value="UniProtKB-UniRule"/>
</dbReference>
<dbReference type="FunFam" id="2.70.150.10:FF:000033">
    <property type="entry name" value="Potassium-transporting ATPase ATP-binding subunit"/>
    <property type="match status" value="1"/>
</dbReference>
<evidence type="ECO:0000256" key="12">
    <source>
        <dbReference type="ARBA" id="ARBA00022967"/>
    </source>
</evidence>
<dbReference type="PRINTS" id="PR00119">
    <property type="entry name" value="CATATPASE"/>
</dbReference>
<evidence type="ECO:0000256" key="5">
    <source>
        <dbReference type="ARBA" id="ARBA00022553"/>
    </source>
</evidence>
<feature type="transmembrane region" description="Helical" evidence="16">
    <location>
        <begin position="41"/>
        <end position="62"/>
    </location>
</feature>
<evidence type="ECO:0000256" key="9">
    <source>
        <dbReference type="ARBA" id="ARBA00022840"/>
    </source>
</evidence>
<keyword evidence="9 16" id="KW-0067">ATP-binding</keyword>
<dbReference type="Gene3D" id="2.70.150.10">
    <property type="entry name" value="Calcium-transporting ATPase, cytoplasmic transduction domain A"/>
    <property type="match status" value="1"/>
</dbReference>
<keyword evidence="12 16" id="KW-1278">Translocase</keyword>
<dbReference type="GO" id="GO:0005886">
    <property type="term" value="C:plasma membrane"/>
    <property type="evidence" value="ECO:0007669"/>
    <property type="project" value="UniProtKB-SubCell"/>
</dbReference>
<dbReference type="InterPro" id="IPR006391">
    <property type="entry name" value="P-type_ATPase_bsu_IA"/>
</dbReference>
<keyword evidence="3 16" id="KW-1003">Cell membrane</keyword>
<dbReference type="CDD" id="cd02078">
    <property type="entry name" value="P-type_ATPase_K"/>
    <property type="match status" value="1"/>
</dbReference>
<keyword evidence="6 16" id="KW-0812">Transmembrane</keyword>
<evidence type="ECO:0000313" key="19">
    <source>
        <dbReference type="Proteomes" id="UP001163166"/>
    </source>
</evidence>
<protein>
    <recommendedName>
        <fullName evidence="16">Potassium-transporting ATPase ATP-binding subunit</fullName>
        <ecNumber evidence="16">7.2.2.6</ecNumber>
    </recommendedName>
    <alternativeName>
        <fullName evidence="16">ATP phosphohydrolase [potassium-transporting] B chain</fullName>
    </alternativeName>
    <alternativeName>
        <fullName evidence="16">Potassium-binding and translocating subunit B</fullName>
    </alternativeName>
    <alternativeName>
        <fullName evidence="16">Potassium-translocating ATPase B chain</fullName>
    </alternativeName>
</protein>
<name>A0AAX3DT67_RHOPL</name>
<feature type="transmembrane region" description="Helical" evidence="16">
    <location>
        <begin position="640"/>
        <end position="660"/>
    </location>
</feature>
<comment type="subcellular location">
    <subcellularLocation>
        <location evidence="16">Cell membrane</location>
        <topology evidence="16">Multi-pass membrane protein</topology>
    </subcellularLocation>
    <subcellularLocation>
        <location evidence="1">Membrane</location>
    </subcellularLocation>
</comment>
<keyword evidence="11 16" id="KW-0630">Potassium</keyword>
<dbReference type="InterPro" id="IPR036412">
    <property type="entry name" value="HAD-like_sf"/>
</dbReference>
<dbReference type="InterPro" id="IPR023299">
    <property type="entry name" value="ATPase_P-typ_cyto_dom_N"/>
</dbReference>
<feature type="binding site" evidence="16">
    <location>
        <position position="542"/>
    </location>
    <ligand>
        <name>Mg(2+)</name>
        <dbReference type="ChEBI" id="CHEBI:18420"/>
    </ligand>
</feature>
<dbReference type="EMBL" id="CP076676">
    <property type="protein sequence ID" value="UYO38051.1"/>
    <property type="molecule type" value="Genomic_DNA"/>
</dbReference>
<organism evidence="18 19">
    <name type="scientific">Rhodopseudomonas palustris</name>
    <dbReference type="NCBI Taxonomy" id="1076"/>
    <lineage>
        <taxon>Bacteria</taxon>
        <taxon>Pseudomonadati</taxon>
        <taxon>Pseudomonadota</taxon>
        <taxon>Alphaproteobacteria</taxon>
        <taxon>Hyphomicrobiales</taxon>
        <taxon>Nitrobacteraceae</taxon>
        <taxon>Rhodopseudomonas</taxon>
    </lineage>
</organism>
<dbReference type="SFLD" id="SFLDG00002">
    <property type="entry name" value="C1.7:_P-type_atpase_like"/>
    <property type="match status" value="1"/>
</dbReference>
<dbReference type="NCBIfam" id="TIGR01497">
    <property type="entry name" value="kdpB"/>
    <property type="match status" value="1"/>
</dbReference>
<comment type="subunit">
    <text evidence="16">The system is composed of three essential subunits: KdpA, KdpB and KdpC.</text>
</comment>
<gene>
    <name evidence="16 18" type="primary">kdpB</name>
    <name evidence="18" type="ORF">KQX62_15025</name>
</gene>
<dbReference type="PROSITE" id="PS00154">
    <property type="entry name" value="ATPASE_E1_E2"/>
    <property type="match status" value="1"/>
</dbReference>
<dbReference type="InterPro" id="IPR059000">
    <property type="entry name" value="ATPase_P-type_domA"/>
</dbReference>
<dbReference type="InterPro" id="IPR023214">
    <property type="entry name" value="HAD_sf"/>
</dbReference>
<dbReference type="SUPFAM" id="SSF81665">
    <property type="entry name" value="Calcium ATPase, transmembrane domain M"/>
    <property type="match status" value="1"/>
</dbReference>
<keyword evidence="13 16" id="KW-1133">Transmembrane helix</keyword>
<keyword evidence="2 16" id="KW-0813">Transport</keyword>
<keyword evidence="7 16" id="KW-0479">Metal-binding</keyword>
<evidence type="ECO:0000256" key="11">
    <source>
        <dbReference type="ARBA" id="ARBA00022958"/>
    </source>
</evidence>
<dbReference type="GO" id="GO:0005524">
    <property type="term" value="F:ATP binding"/>
    <property type="evidence" value="ECO:0007669"/>
    <property type="project" value="UniProtKB-UniRule"/>
</dbReference>